<evidence type="ECO:0000259" key="8">
    <source>
        <dbReference type="PROSITE" id="PS50113"/>
    </source>
</evidence>
<dbReference type="SUPFAM" id="SSF55781">
    <property type="entry name" value="GAF domain-like"/>
    <property type="match status" value="1"/>
</dbReference>
<dbReference type="PRINTS" id="PR00344">
    <property type="entry name" value="BCTRLSENSOR"/>
</dbReference>
<dbReference type="NCBIfam" id="TIGR00229">
    <property type="entry name" value="sensory_box"/>
    <property type="match status" value="6"/>
</dbReference>
<feature type="domain" description="Histidine kinase" evidence="6">
    <location>
        <begin position="1183"/>
        <end position="1395"/>
    </location>
</feature>
<evidence type="ECO:0000256" key="4">
    <source>
        <dbReference type="ARBA" id="ARBA00022679"/>
    </source>
</evidence>
<proteinExistence type="predicted"/>
<keyword evidence="4" id="KW-0808">Transferase</keyword>
<feature type="domain" description="PAS" evidence="7">
    <location>
        <begin position="899"/>
        <end position="971"/>
    </location>
</feature>
<dbReference type="InterPro" id="IPR036097">
    <property type="entry name" value="HisK_dim/P_sf"/>
</dbReference>
<evidence type="ECO:0000256" key="5">
    <source>
        <dbReference type="ARBA" id="ARBA00022777"/>
    </source>
</evidence>
<evidence type="ECO:0000259" key="6">
    <source>
        <dbReference type="PROSITE" id="PS50109"/>
    </source>
</evidence>
<evidence type="ECO:0000256" key="3">
    <source>
        <dbReference type="ARBA" id="ARBA00022553"/>
    </source>
</evidence>
<dbReference type="CDD" id="cd00130">
    <property type="entry name" value="PAS"/>
    <property type="match status" value="6"/>
</dbReference>
<feature type="domain" description="PAC" evidence="8">
    <location>
        <begin position="1106"/>
        <end position="1158"/>
    </location>
</feature>
<evidence type="ECO:0000313" key="10">
    <source>
        <dbReference type="Proteomes" id="UP000184233"/>
    </source>
</evidence>
<dbReference type="InterPro" id="IPR035965">
    <property type="entry name" value="PAS-like_dom_sf"/>
</dbReference>
<dbReference type="Pfam" id="PF00512">
    <property type="entry name" value="HisKA"/>
    <property type="match status" value="1"/>
</dbReference>
<dbReference type="InterPro" id="IPR003018">
    <property type="entry name" value="GAF"/>
</dbReference>
<name>A0A1M3L2G8_9BACT</name>
<dbReference type="InterPro" id="IPR013655">
    <property type="entry name" value="PAS_fold_3"/>
</dbReference>
<sequence length="1395" mass="159480">MLKQILLDSSDVGMTLLDGRNRIKVWNAAALNQLLLMNRTMLVEDAPFEHHIPVEHRPIVVDAIQRAHEGTSTDVVLMHDDGHGNTAYHRVECRSVTDPGSSERYVVVTSRDTTDAFIHTEHLRASQRQYCRLIEQSSDGMMVIDGMGVVASVSPSSERHLGFREADLVGPFRYDRIHADDRERMMSAFDSVMKEESGVEHLTLRFVHRNGRIVWLDAVLHNMLDVPDVQAVILTYRDATQRKEYEEHLATNERRLRSLVQTGDDLISILDDVGGYLYVGPTHAHVLGLDPGALTGKNLFAFIHPDDHGRVMHGLRSVTPDRRVELTPYRYMAADGEWHWVETILTDQRSEPTIRGIVANSRDVSVKLAQQRMLESALAERRKIMELSQDIICTFDAAWRCTTMNAACRRILGKEPDEAIGMDYLAIVHPDDIGNTVAALSSIMAGEVMMTFDNRCIHANGSTVPLSWNVYWSGEDNTLFCVARDMTEKLGIETEDEIQKLITLSISSSTSLEHGIVRILERLIAFSNWDTAELFIDDYARKNLQYHACYHPDDPALARFCRLGMEGRIPKGVGIPGRTYADGRTQWIADVPSAVHETRRPAALESDLKTGVSIPIYHHGTVVAVLVLFSRYVIERNDRMVALLTRLCSHLGSELERKRSSELLDKFFDLSPDTFGILSEDGTILRTNRPELFTGPAYGKIGDLPFFDVLHAEDRPAEGTAFWTMVMKTGTCSFEARLSFQVGGRERWHSWTLRYDEDERVFFAVAKDVTEWRHAARTIRESAQQLLNILESIGDGFIAVDRSWKITYWNHEAERLLLRRREDMVGCSILERLSGPDMRMFQRQLSKALETGRTVRFEEYHHELDRWFEIAIYPSENELSVYFRDITDRHRKEDELRASNRRFQVVTMATNDAIWDWDLVGDSVLMGFGFESLFGYDSEQKVSSVTKWSDRIHEEDRDRVLDGLRFVLDSGRDVKWEDEYRYRRKDGTFAVVSDCGYVLRDGAGHAFRMIGAMQDITDRKRIEKELRTSNERYELVSAATNDAIWDWDFATDLLYWSKGFTTIFGYDTLNDVPTIDQWYARIHPDDVGRVHHAIERIIGDVHATTWEDEYRYRAADGRYLDVYDRGYVIRGADGIPVRMIGAMQDVSERKDYERRLLELNQSLAIRAQELADSNAELEHFAYLASHDLIEPLRMVRSFIHLLDTTYGQDFDETARQYVGFAIDGADRMQQLIKDLLEFSRIGTHTEPLSDVDVGELLADLRTLYGLTIGELQATVSIGAMPVIQGYPMQIRQVWQNLLGNALKYHGPDPLMVTIEAMETPTAWEFSIADNGIGIEPRFFERIFVIFQRLHSRDDYSGTGIGLAICKKIVERHGGRIWVDSRPGVGSTFFFTIAKQ</sequence>
<dbReference type="Pfam" id="PF02518">
    <property type="entry name" value="HATPase_c"/>
    <property type="match status" value="1"/>
</dbReference>
<feature type="domain" description="PAC" evidence="8">
    <location>
        <begin position="200"/>
        <end position="251"/>
    </location>
</feature>
<dbReference type="InterPro" id="IPR013656">
    <property type="entry name" value="PAS_4"/>
</dbReference>
<evidence type="ECO:0000256" key="1">
    <source>
        <dbReference type="ARBA" id="ARBA00000085"/>
    </source>
</evidence>
<accession>A0A1M3L2G8</accession>
<dbReference type="Gene3D" id="3.30.565.10">
    <property type="entry name" value="Histidine kinase-like ATPase, C-terminal domain"/>
    <property type="match status" value="1"/>
</dbReference>
<dbReference type="FunFam" id="3.30.565.10:FF:000006">
    <property type="entry name" value="Sensor histidine kinase WalK"/>
    <property type="match status" value="1"/>
</dbReference>
<dbReference type="Gene3D" id="3.30.450.40">
    <property type="match status" value="1"/>
</dbReference>
<dbReference type="PANTHER" id="PTHR43304:SF1">
    <property type="entry name" value="PAC DOMAIN-CONTAINING PROTEIN"/>
    <property type="match status" value="1"/>
</dbReference>
<dbReference type="PROSITE" id="PS50112">
    <property type="entry name" value="PAS"/>
    <property type="match status" value="6"/>
</dbReference>
<feature type="domain" description="PAC" evidence="8">
    <location>
        <begin position="976"/>
        <end position="1028"/>
    </location>
</feature>
<dbReference type="SMART" id="SM00091">
    <property type="entry name" value="PAS"/>
    <property type="match status" value="8"/>
</dbReference>
<feature type="domain" description="PAS" evidence="7">
    <location>
        <begin position="782"/>
        <end position="852"/>
    </location>
</feature>
<keyword evidence="5" id="KW-0418">Kinase</keyword>
<dbReference type="Pfam" id="PF08447">
    <property type="entry name" value="PAS_3"/>
    <property type="match status" value="5"/>
</dbReference>
<dbReference type="PROSITE" id="PS50109">
    <property type="entry name" value="HIS_KIN"/>
    <property type="match status" value="1"/>
</dbReference>
<dbReference type="Gene3D" id="3.30.450.20">
    <property type="entry name" value="PAS domain"/>
    <property type="match status" value="8"/>
</dbReference>
<keyword evidence="3" id="KW-0597">Phosphoprotein</keyword>
<dbReference type="SMART" id="SM00086">
    <property type="entry name" value="PAC"/>
    <property type="match status" value="6"/>
</dbReference>
<dbReference type="InterPro" id="IPR005467">
    <property type="entry name" value="His_kinase_dom"/>
</dbReference>
<dbReference type="InterPro" id="IPR003661">
    <property type="entry name" value="HisK_dim/P_dom"/>
</dbReference>
<dbReference type="InterPro" id="IPR003594">
    <property type="entry name" value="HATPase_dom"/>
</dbReference>
<dbReference type="InterPro" id="IPR004358">
    <property type="entry name" value="Sig_transdc_His_kin-like_C"/>
</dbReference>
<dbReference type="SUPFAM" id="SSF47384">
    <property type="entry name" value="Homodimeric domain of signal transducing histidine kinase"/>
    <property type="match status" value="1"/>
</dbReference>
<dbReference type="InterPro" id="IPR000014">
    <property type="entry name" value="PAS"/>
</dbReference>
<comment type="caution">
    <text evidence="9">The sequence shown here is derived from an EMBL/GenBank/DDBJ whole genome shotgun (WGS) entry which is preliminary data.</text>
</comment>
<dbReference type="Gene3D" id="1.10.287.130">
    <property type="match status" value="1"/>
</dbReference>
<dbReference type="SMART" id="SM00388">
    <property type="entry name" value="HisKA"/>
    <property type="match status" value="1"/>
</dbReference>
<organism evidence="9 10">
    <name type="scientific">Candidatus Kapaibacterium thiocyanatum</name>
    <dbReference type="NCBI Taxonomy" id="1895771"/>
    <lineage>
        <taxon>Bacteria</taxon>
        <taxon>Pseudomonadati</taxon>
        <taxon>Candidatus Kapaibacteriota</taxon>
        <taxon>Candidatus Kapaibacteriia</taxon>
        <taxon>Candidatus Kapaibacteriales</taxon>
        <taxon>Candidatus Kapaibacteriaceae</taxon>
        <taxon>Candidatus Kapaibacterium</taxon>
    </lineage>
</organism>
<dbReference type="STRING" id="1895771.BGO89_03075"/>
<dbReference type="PANTHER" id="PTHR43304">
    <property type="entry name" value="PHYTOCHROME-LIKE PROTEIN CPH1"/>
    <property type="match status" value="1"/>
</dbReference>
<feature type="domain" description="PAS" evidence="7">
    <location>
        <begin position="377"/>
        <end position="447"/>
    </location>
</feature>
<dbReference type="SMART" id="SM00387">
    <property type="entry name" value="HATPase_c"/>
    <property type="match status" value="1"/>
</dbReference>
<dbReference type="InterPro" id="IPR029016">
    <property type="entry name" value="GAF-like_dom_sf"/>
</dbReference>
<dbReference type="PROSITE" id="PS50113">
    <property type="entry name" value="PAC"/>
    <property type="match status" value="3"/>
</dbReference>
<dbReference type="InterPro" id="IPR036890">
    <property type="entry name" value="HATPase_C_sf"/>
</dbReference>
<feature type="domain" description="PAS" evidence="7">
    <location>
        <begin position="252"/>
        <end position="322"/>
    </location>
</feature>
<dbReference type="Pfam" id="PF13185">
    <property type="entry name" value="GAF_2"/>
    <property type="match status" value="1"/>
</dbReference>
<dbReference type="SUPFAM" id="SSF55785">
    <property type="entry name" value="PYP-like sensor domain (PAS domain)"/>
    <property type="match status" value="8"/>
</dbReference>
<gene>
    <name evidence="9" type="ORF">BGO89_03075</name>
</gene>
<dbReference type="SUPFAM" id="SSF55874">
    <property type="entry name" value="ATPase domain of HSP90 chaperone/DNA topoisomerase II/histidine kinase"/>
    <property type="match status" value="1"/>
</dbReference>
<reference evidence="9 10" key="1">
    <citation type="submission" date="2016-09" db="EMBL/GenBank/DDBJ databases">
        <title>Genome-resolved meta-omics ties microbial dynamics to process performance in biotechnology for thiocyanate degradation.</title>
        <authorList>
            <person name="Kantor R.S."/>
            <person name="Huddy R.J."/>
            <person name="Iyer R."/>
            <person name="Thomas B.C."/>
            <person name="Brown C.T."/>
            <person name="Anantharaman K."/>
            <person name="Tringe S."/>
            <person name="Hettich R.L."/>
            <person name="Harrison S.T."/>
            <person name="Banfield J.F."/>
        </authorList>
    </citation>
    <scope>NUCLEOTIDE SEQUENCE [LARGE SCALE GENOMIC DNA]</scope>
    <source>
        <strain evidence="9">59-99</strain>
    </source>
</reference>
<dbReference type="InterPro" id="IPR000700">
    <property type="entry name" value="PAS-assoc_C"/>
</dbReference>
<evidence type="ECO:0000313" key="9">
    <source>
        <dbReference type="EMBL" id="OJX59412.1"/>
    </source>
</evidence>
<evidence type="ECO:0000256" key="2">
    <source>
        <dbReference type="ARBA" id="ARBA00012438"/>
    </source>
</evidence>
<dbReference type="Proteomes" id="UP000184233">
    <property type="component" value="Unassembled WGS sequence"/>
</dbReference>
<dbReference type="GO" id="GO:0000155">
    <property type="term" value="F:phosphorelay sensor kinase activity"/>
    <property type="evidence" value="ECO:0007669"/>
    <property type="project" value="InterPro"/>
</dbReference>
<dbReference type="InterPro" id="IPR052162">
    <property type="entry name" value="Sensor_kinase/Photoreceptor"/>
</dbReference>
<dbReference type="InterPro" id="IPR001610">
    <property type="entry name" value="PAC"/>
</dbReference>
<feature type="domain" description="PAS" evidence="7">
    <location>
        <begin position="126"/>
        <end position="196"/>
    </location>
</feature>
<feature type="domain" description="PAS" evidence="7">
    <location>
        <begin position="1029"/>
        <end position="1101"/>
    </location>
</feature>
<dbReference type="Pfam" id="PF08448">
    <property type="entry name" value="PAS_4"/>
    <property type="match status" value="1"/>
</dbReference>
<dbReference type="EC" id="2.7.13.3" evidence="2"/>
<dbReference type="CDD" id="cd00082">
    <property type="entry name" value="HisKA"/>
    <property type="match status" value="1"/>
</dbReference>
<protein>
    <recommendedName>
        <fullName evidence="2">histidine kinase</fullName>
        <ecNumber evidence="2">2.7.13.3</ecNumber>
    </recommendedName>
</protein>
<comment type="catalytic activity">
    <reaction evidence="1">
        <text>ATP + protein L-histidine = ADP + protein N-phospho-L-histidine.</text>
        <dbReference type="EC" id="2.7.13.3"/>
    </reaction>
</comment>
<dbReference type="EMBL" id="MKVH01000013">
    <property type="protein sequence ID" value="OJX59412.1"/>
    <property type="molecule type" value="Genomic_DNA"/>
</dbReference>
<evidence type="ECO:0000259" key="7">
    <source>
        <dbReference type="PROSITE" id="PS50112"/>
    </source>
</evidence>